<proteinExistence type="predicted"/>
<dbReference type="GO" id="GO:0032259">
    <property type="term" value="P:methylation"/>
    <property type="evidence" value="ECO:0007669"/>
    <property type="project" value="UniProtKB-KW"/>
</dbReference>
<dbReference type="Gene3D" id="3.40.50.150">
    <property type="entry name" value="Vaccinia Virus protein VP39"/>
    <property type="match status" value="1"/>
</dbReference>
<keyword evidence="3" id="KW-0489">Methyltransferase</keyword>
<name>A0ABY5DJC1_9ACTN</name>
<dbReference type="Proteomes" id="UP001055940">
    <property type="component" value="Plasmid unnamed1"/>
</dbReference>
<dbReference type="RefSeq" id="WP_254422229.1">
    <property type="nucleotide sequence ID" value="NZ_BAAAJB010000040.1"/>
</dbReference>
<dbReference type="PANTHER" id="PTHR43861">
    <property type="entry name" value="TRANS-ACONITATE 2-METHYLTRANSFERASE-RELATED"/>
    <property type="match status" value="1"/>
</dbReference>
<protein>
    <submittedName>
        <fullName evidence="3">Class I SAM-dependent methyltransferase</fullName>
    </submittedName>
</protein>
<accession>A0ABY5DJC1</accession>
<dbReference type="Pfam" id="PF13649">
    <property type="entry name" value="Methyltransf_25"/>
    <property type="match status" value="1"/>
</dbReference>
<evidence type="ECO:0000313" key="4">
    <source>
        <dbReference type="Proteomes" id="UP001055940"/>
    </source>
</evidence>
<dbReference type="SUPFAM" id="SSF53335">
    <property type="entry name" value="S-adenosyl-L-methionine-dependent methyltransferases"/>
    <property type="match status" value="1"/>
</dbReference>
<sequence>MVNTATDIPTYWDRYAQGVAPQQDAEALADAFGWTQYPHHGPGVELLDAADSALELGCGRGNAVAALAHQGAKATGVDLSTVQIDQARQRWEPLGAQFVHADAVEFLTGAAQRWEAIYSIWGAAWFTDPDVLFPLVHERLEPGGRFVFSCAPAVPGSYGVQGMYGAGFTGRQVWVYRWAYETGVWEDILTRHGFTQVQVWEEPAPEADHVGTVMGIAHRSG</sequence>
<keyword evidence="3" id="KW-0614">Plasmid</keyword>
<evidence type="ECO:0000256" key="1">
    <source>
        <dbReference type="ARBA" id="ARBA00022679"/>
    </source>
</evidence>
<evidence type="ECO:0000313" key="3">
    <source>
        <dbReference type="EMBL" id="USY23575.1"/>
    </source>
</evidence>
<geneLocation type="plasmid" evidence="3 4">
    <name>unnamed1</name>
</geneLocation>
<gene>
    <name evidence="3" type="ORF">NE857_34140</name>
</gene>
<dbReference type="EMBL" id="CP099838">
    <property type="protein sequence ID" value="USY23575.1"/>
    <property type="molecule type" value="Genomic_DNA"/>
</dbReference>
<dbReference type="CDD" id="cd02440">
    <property type="entry name" value="AdoMet_MTases"/>
    <property type="match status" value="1"/>
</dbReference>
<dbReference type="InterPro" id="IPR029063">
    <property type="entry name" value="SAM-dependent_MTases_sf"/>
</dbReference>
<evidence type="ECO:0000259" key="2">
    <source>
        <dbReference type="Pfam" id="PF13649"/>
    </source>
</evidence>
<organism evidence="3 4">
    <name type="scientific">Nocardiopsis exhalans</name>
    <dbReference type="NCBI Taxonomy" id="163604"/>
    <lineage>
        <taxon>Bacteria</taxon>
        <taxon>Bacillati</taxon>
        <taxon>Actinomycetota</taxon>
        <taxon>Actinomycetes</taxon>
        <taxon>Streptosporangiales</taxon>
        <taxon>Nocardiopsidaceae</taxon>
        <taxon>Nocardiopsis</taxon>
    </lineage>
</organism>
<dbReference type="InterPro" id="IPR041698">
    <property type="entry name" value="Methyltransf_25"/>
</dbReference>
<dbReference type="GO" id="GO:0008168">
    <property type="term" value="F:methyltransferase activity"/>
    <property type="evidence" value="ECO:0007669"/>
    <property type="project" value="UniProtKB-KW"/>
</dbReference>
<reference evidence="3" key="1">
    <citation type="submission" date="2022-06" db="EMBL/GenBank/DDBJ databases">
        <authorList>
            <person name="Ping M."/>
        </authorList>
    </citation>
    <scope>NUCLEOTIDE SEQUENCE</scope>
    <source>
        <strain evidence="3">JCM11759T</strain>
        <plasmid evidence="3">unnamed1</plasmid>
    </source>
</reference>
<keyword evidence="1" id="KW-0808">Transferase</keyword>
<keyword evidence="4" id="KW-1185">Reference proteome</keyword>
<feature type="domain" description="Methyltransferase" evidence="2">
    <location>
        <begin position="54"/>
        <end position="144"/>
    </location>
</feature>